<name>A0A5S9MJ08_BACIA</name>
<dbReference type="PANTHER" id="PTHR22926:SF3">
    <property type="entry name" value="UNDECAPRENYL-PHOSPHATE ALPHA-N-ACETYLGLUCOSAMINYL 1-PHOSPHATE TRANSFERASE"/>
    <property type="match status" value="1"/>
</dbReference>
<dbReference type="InterPro" id="IPR000715">
    <property type="entry name" value="Glycosyl_transferase_4"/>
</dbReference>
<evidence type="ECO:0000256" key="3">
    <source>
        <dbReference type="ARBA" id="ARBA00022679"/>
    </source>
</evidence>
<organism evidence="9 10">
    <name type="scientific">Bacillus safensis</name>
    <dbReference type="NCBI Taxonomy" id="561879"/>
    <lineage>
        <taxon>Bacteria</taxon>
        <taxon>Bacillati</taxon>
        <taxon>Bacillota</taxon>
        <taxon>Bacilli</taxon>
        <taxon>Bacillales</taxon>
        <taxon>Bacillaceae</taxon>
        <taxon>Bacillus</taxon>
    </lineage>
</organism>
<feature type="transmembrane region" description="Helical" evidence="8">
    <location>
        <begin position="43"/>
        <end position="61"/>
    </location>
</feature>
<keyword evidence="5 8" id="KW-1133">Transmembrane helix</keyword>
<dbReference type="EMBL" id="AP021906">
    <property type="protein sequence ID" value="BBP92632.1"/>
    <property type="molecule type" value="Genomic_DNA"/>
</dbReference>
<dbReference type="Pfam" id="PF00953">
    <property type="entry name" value="Glycos_transf_4"/>
    <property type="match status" value="1"/>
</dbReference>
<dbReference type="GO" id="GO:0016780">
    <property type="term" value="F:phosphotransferase activity, for other substituted phosphate groups"/>
    <property type="evidence" value="ECO:0007669"/>
    <property type="project" value="InterPro"/>
</dbReference>
<dbReference type="GO" id="GO:0071555">
    <property type="term" value="P:cell wall organization"/>
    <property type="evidence" value="ECO:0007669"/>
    <property type="project" value="TreeGrafter"/>
</dbReference>
<dbReference type="GO" id="GO:0009103">
    <property type="term" value="P:lipopolysaccharide biosynthetic process"/>
    <property type="evidence" value="ECO:0007669"/>
    <property type="project" value="TreeGrafter"/>
</dbReference>
<protein>
    <recommendedName>
        <fullName evidence="11">Undecaprenyl-phosphate alpha-N-acetylglucosaminyl 1-phosphate transferase</fullName>
    </recommendedName>
</protein>
<evidence type="ECO:0000256" key="1">
    <source>
        <dbReference type="ARBA" id="ARBA00004651"/>
    </source>
</evidence>
<evidence type="ECO:0000256" key="5">
    <source>
        <dbReference type="ARBA" id="ARBA00022989"/>
    </source>
</evidence>
<evidence type="ECO:0000313" key="10">
    <source>
        <dbReference type="Proteomes" id="UP000464658"/>
    </source>
</evidence>
<feature type="binding site" evidence="7">
    <location>
        <position position="96"/>
    </location>
    <ligand>
        <name>Mg(2+)</name>
        <dbReference type="ChEBI" id="CHEBI:18420"/>
    </ligand>
</feature>
<accession>A0A5S9MJ08</accession>
<keyword evidence="6 8" id="KW-0472">Membrane</keyword>
<dbReference type="PROSITE" id="PS01348">
    <property type="entry name" value="MRAY_2"/>
    <property type="match status" value="1"/>
</dbReference>
<comment type="subcellular location">
    <subcellularLocation>
        <location evidence="1">Cell membrane</location>
        <topology evidence="1">Multi-pass membrane protein</topology>
    </subcellularLocation>
</comment>
<feature type="binding site" evidence="7">
    <location>
        <position position="36"/>
    </location>
    <ligand>
        <name>Mg(2+)</name>
        <dbReference type="ChEBI" id="CHEBI:18420"/>
    </ligand>
</feature>
<dbReference type="GO" id="GO:0046872">
    <property type="term" value="F:metal ion binding"/>
    <property type="evidence" value="ECO:0007669"/>
    <property type="project" value="UniProtKB-KW"/>
</dbReference>
<feature type="transmembrane region" description="Helical" evidence="8">
    <location>
        <begin position="67"/>
        <end position="85"/>
    </location>
</feature>
<keyword evidence="2" id="KW-1003">Cell membrane</keyword>
<keyword evidence="3" id="KW-0808">Transferase</keyword>
<feature type="transmembrane region" description="Helical" evidence="8">
    <location>
        <begin position="20"/>
        <end position="38"/>
    </location>
</feature>
<dbReference type="GO" id="GO:0044038">
    <property type="term" value="P:cell wall macromolecule biosynthetic process"/>
    <property type="evidence" value="ECO:0007669"/>
    <property type="project" value="TreeGrafter"/>
</dbReference>
<dbReference type="PANTHER" id="PTHR22926">
    <property type="entry name" value="PHOSPHO-N-ACETYLMURAMOYL-PENTAPEPTIDE-TRANSFERASE"/>
    <property type="match status" value="1"/>
</dbReference>
<evidence type="ECO:0000256" key="2">
    <source>
        <dbReference type="ARBA" id="ARBA00022475"/>
    </source>
</evidence>
<comment type="cofactor">
    <cofactor evidence="7">
        <name>Mg(2+)</name>
        <dbReference type="ChEBI" id="CHEBI:18420"/>
    </cofactor>
</comment>
<keyword evidence="7" id="KW-0460">Magnesium</keyword>
<proteinExistence type="predicted"/>
<evidence type="ECO:0000256" key="4">
    <source>
        <dbReference type="ARBA" id="ARBA00022692"/>
    </source>
</evidence>
<keyword evidence="7" id="KW-0479">Metal-binding</keyword>
<evidence type="ECO:0000256" key="7">
    <source>
        <dbReference type="PIRSR" id="PIRSR600715-1"/>
    </source>
</evidence>
<evidence type="ECO:0000256" key="6">
    <source>
        <dbReference type="ARBA" id="ARBA00023136"/>
    </source>
</evidence>
<reference evidence="9 10" key="1">
    <citation type="submission" date="2019-12" db="EMBL/GenBank/DDBJ databases">
        <title>Full genome sequence of a Bacillus safensis strain isolated from commercially available natto in Indonesia.</title>
        <authorList>
            <person name="Yoshida M."/>
            <person name="Uomi M."/>
            <person name="Waturangi D."/>
            <person name="Ekaputri J.J."/>
            <person name="Setiamarga D.H.E."/>
        </authorList>
    </citation>
    <scope>NUCLEOTIDE SEQUENCE [LARGE SCALE GENOMIC DNA]</scope>
    <source>
        <strain evidence="9 10">IDN1</strain>
    </source>
</reference>
<evidence type="ECO:0000313" key="9">
    <source>
        <dbReference type="EMBL" id="BBP92632.1"/>
    </source>
</evidence>
<dbReference type="CDD" id="cd06853">
    <property type="entry name" value="GT_WecA_like"/>
    <property type="match status" value="1"/>
</dbReference>
<dbReference type="InterPro" id="IPR018480">
    <property type="entry name" value="PNAcMuramoyl-5peptid_Trfase_CS"/>
</dbReference>
<evidence type="ECO:0000256" key="8">
    <source>
        <dbReference type="SAM" id="Phobius"/>
    </source>
</evidence>
<dbReference type="AlphaFoldDB" id="A0A5S9MJ08"/>
<gene>
    <name evidence="9" type="ORF">BsIDN1_62500</name>
</gene>
<keyword evidence="4 8" id="KW-0812">Transmembrane</keyword>
<dbReference type="GO" id="GO:0005886">
    <property type="term" value="C:plasma membrane"/>
    <property type="evidence" value="ECO:0007669"/>
    <property type="project" value="UniProtKB-SubCell"/>
</dbReference>
<evidence type="ECO:0008006" key="11">
    <source>
        <dbReference type="Google" id="ProtNLM"/>
    </source>
</evidence>
<dbReference type="Proteomes" id="UP000464658">
    <property type="component" value="Chromosome"/>
</dbReference>
<sequence length="105" mass="11230">MDFFSVPFLTDRIELGWMDGISPTVLWIVGITNAINLIDGLDGLAAGISVIGLSTIAVMAFSADKILILSLSLVVIGSTIGFLFYNFHPAKIFMGDTGSLFFLAI</sequence>